<dbReference type="PANTHER" id="PTHR43792">
    <property type="entry name" value="GNAT FAMILY, PUTATIVE (AFU_ORTHOLOGUE AFUA_3G00765)-RELATED-RELATED"/>
    <property type="match status" value="1"/>
</dbReference>
<dbReference type="KEGG" id="kphy:AOZ06_36755"/>
<dbReference type="InterPro" id="IPR051531">
    <property type="entry name" value="N-acetyltransferase"/>
</dbReference>
<dbReference type="PANTHER" id="PTHR43792:SF1">
    <property type="entry name" value="N-ACETYLTRANSFERASE DOMAIN-CONTAINING PROTEIN"/>
    <property type="match status" value="1"/>
</dbReference>
<evidence type="ECO:0000313" key="3">
    <source>
        <dbReference type="Proteomes" id="UP000063699"/>
    </source>
</evidence>
<organism evidence="2 3">
    <name type="scientific">Kibdelosporangium phytohabitans</name>
    <dbReference type="NCBI Taxonomy" id="860235"/>
    <lineage>
        <taxon>Bacteria</taxon>
        <taxon>Bacillati</taxon>
        <taxon>Actinomycetota</taxon>
        <taxon>Actinomycetes</taxon>
        <taxon>Pseudonocardiales</taxon>
        <taxon>Pseudonocardiaceae</taxon>
        <taxon>Kibdelosporangium</taxon>
    </lineage>
</organism>
<dbReference type="STRING" id="860235.AOZ06_36755"/>
<dbReference type="EMBL" id="CP012752">
    <property type="protein sequence ID" value="ALG15335.1"/>
    <property type="molecule type" value="Genomic_DNA"/>
</dbReference>
<dbReference type="InterPro" id="IPR000182">
    <property type="entry name" value="GNAT_dom"/>
</dbReference>
<evidence type="ECO:0000313" key="2">
    <source>
        <dbReference type="EMBL" id="ALG15335.1"/>
    </source>
</evidence>
<keyword evidence="3" id="KW-1185">Reference proteome</keyword>
<name>A0A0N7F5W1_9PSEU</name>
<proteinExistence type="predicted"/>
<reference evidence="2 3" key="1">
    <citation type="submission" date="2015-07" db="EMBL/GenBank/DDBJ databases">
        <title>Genome sequencing of Kibdelosporangium phytohabitans.</title>
        <authorList>
            <person name="Qin S."/>
            <person name="Xing K."/>
        </authorList>
    </citation>
    <scope>NUCLEOTIDE SEQUENCE [LARGE SCALE GENOMIC DNA]</scope>
    <source>
        <strain evidence="2 3">KLBMP1111</strain>
    </source>
</reference>
<dbReference type="GO" id="GO:0016747">
    <property type="term" value="F:acyltransferase activity, transferring groups other than amino-acyl groups"/>
    <property type="evidence" value="ECO:0007669"/>
    <property type="project" value="InterPro"/>
</dbReference>
<dbReference type="Gene3D" id="3.40.630.30">
    <property type="match status" value="1"/>
</dbReference>
<protein>
    <recommendedName>
        <fullName evidence="1">N-acetyltransferase domain-containing protein</fullName>
    </recommendedName>
</protein>
<evidence type="ECO:0000259" key="1">
    <source>
        <dbReference type="PROSITE" id="PS51186"/>
    </source>
</evidence>
<gene>
    <name evidence="2" type="ORF">AOZ06_36755</name>
</gene>
<feature type="domain" description="N-acetyltransferase" evidence="1">
    <location>
        <begin position="21"/>
        <end position="179"/>
    </location>
</feature>
<dbReference type="PROSITE" id="PS51186">
    <property type="entry name" value="GNAT"/>
    <property type="match status" value="1"/>
</dbReference>
<dbReference type="SUPFAM" id="SSF55729">
    <property type="entry name" value="Acyl-CoA N-acyltransferases (Nat)"/>
    <property type="match status" value="1"/>
</dbReference>
<dbReference type="AlphaFoldDB" id="A0A0N7F5W1"/>
<accession>A0A0N7F5W1</accession>
<dbReference type="Proteomes" id="UP000063699">
    <property type="component" value="Chromosome"/>
</dbReference>
<sequence>MPRTDTAGAFAQQPTLRTERLVIRPLREDDRRDVRDIFSDPEVSSFLAGDGKPATWIDDMIDRRLAFDGPKGMGHWAFVEDDILVGVGHLRPSAELAGDVAEIGWYLGRDHQGRGLATEAAVAIRDHGLHTLRLPAVWALVHNGNQASHRLAGRLGFVEVGTGTHYGGPHKVYVALPRTPSR</sequence>
<dbReference type="InterPro" id="IPR016181">
    <property type="entry name" value="Acyl_CoA_acyltransferase"/>
</dbReference>
<dbReference type="Pfam" id="PF13302">
    <property type="entry name" value="Acetyltransf_3"/>
    <property type="match status" value="1"/>
</dbReference>